<feature type="non-terminal residue" evidence="2">
    <location>
        <position position="168"/>
    </location>
</feature>
<name>A0A6J4Q4I9_9ACTN</name>
<accession>A0A6J4Q4I9</accession>
<feature type="compositionally biased region" description="Basic residues" evidence="1">
    <location>
        <begin position="118"/>
        <end position="142"/>
    </location>
</feature>
<evidence type="ECO:0000313" key="2">
    <source>
        <dbReference type="EMBL" id="CAA9434621.1"/>
    </source>
</evidence>
<feature type="region of interest" description="Disordered" evidence="1">
    <location>
        <begin position="1"/>
        <end position="168"/>
    </location>
</feature>
<sequence length="168" mass="19401">RDVRGRRRHGPHGPRRRHAALRARRRGRERLRRGRRLLRHRERGRRRHPDAGARRGRRRRRLRDGRSELVQGPGLPDLGRLYPPHHRHLGGAGRGRLLPEHHHLRPRVRRNLLDARRGGPKRAHARRLSHGGRSDRGRRRGRVAGAGGGAGGVPFRGEPRARGRRAKL</sequence>
<dbReference type="EMBL" id="CADCUW010000416">
    <property type="protein sequence ID" value="CAA9434621.1"/>
    <property type="molecule type" value="Genomic_DNA"/>
</dbReference>
<feature type="compositionally biased region" description="Gly residues" evidence="1">
    <location>
        <begin position="144"/>
        <end position="154"/>
    </location>
</feature>
<gene>
    <name evidence="2" type="ORF">AVDCRST_MAG01-01-3170</name>
</gene>
<protein>
    <submittedName>
        <fullName evidence="2">NADH-dependent dyhydrogenase</fullName>
    </submittedName>
</protein>
<reference evidence="2" key="1">
    <citation type="submission" date="2020-02" db="EMBL/GenBank/DDBJ databases">
        <authorList>
            <person name="Meier V. D."/>
        </authorList>
    </citation>
    <scope>NUCLEOTIDE SEQUENCE</scope>
    <source>
        <strain evidence="2">AVDCRST_MAG01</strain>
    </source>
</reference>
<proteinExistence type="predicted"/>
<evidence type="ECO:0000256" key="1">
    <source>
        <dbReference type="SAM" id="MobiDB-lite"/>
    </source>
</evidence>
<feature type="non-terminal residue" evidence="2">
    <location>
        <position position="1"/>
    </location>
</feature>
<feature type="compositionally biased region" description="Basic residues" evidence="1">
    <location>
        <begin position="1"/>
        <end position="63"/>
    </location>
</feature>
<organism evidence="2">
    <name type="scientific">uncultured Rubrobacteraceae bacterium</name>
    <dbReference type="NCBI Taxonomy" id="349277"/>
    <lineage>
        <taxon>Bacteria</taxon>
        <taxon>Bacillati</taxon>
        <taxon>Actinomycetota</taxon>
        <taxon>Rubrobacteria</taxon>
        <taxon>Rubrobacterales</taxon>
        <taxon>Rubrobacteraceae</taxon>
        <taxon>environmental samples</taxon>
    </lineage>
</organism>
<dbReference type="AlphaFoldDB" id="A0A6J4Q4I9"/>